<keyword evidence="2" id="KW-0472">Membrane</keyword>
<dbReference type="GO" id="GO:0016740">
    <property type="term" value="F:transferase activity"/>
    <property type="evidence" value="ECO:0007669"/>
    <property type="project" value="UniProtKB-KW"/>
</dbReference>
<dbReference type="EMBL" id="JWSZ01000007">
    <property type="protein sequence ID" value="KIC58506.1"/>
    <property type="molecule type" value="Genomic_DNA"/>
</dbReference>
<feature type="transmembrane region" description="Helical" evidence="2">
    <location>
        <begin position="62"/>
        <end position="81"/>
    </location>
</feature>
<keyword evidence="3" id="KW-0808">Transferase</keyword>
<reference evidence="3 4" key="1">
    <citation type="submission" date="2014-12" db="EMBL/GenBank/DDBJ databases">
        <title>Genome sequencing of Microbacterium hominis TPW29.</title>
        <authorList>
            <person name="Tan P.W."/>
            <person name="Chan K.-G."/>
        </authorList>
    </citation>
    <scope>NUCLEOTIDE SEQUENCE [LARGE SCALE GENOMIC DNA]</scope>
    <source>
        <strain evidence="3 4">TPW29</strain>
    </source>
</reference>
<dbReference type="RefSeq" id="WP_036317955.1">
    <property type="nucleotide sequence ID" value="NZ_JWSZ01000007.1"/>
</dbReference>
<evidence type="ECO:0000256" key="2">
    <source>
        <dbReference type="SAM" id="Phobius"/>
    </source>
</evidence>
<feature type="region of interest" description="Disordered" evidence="1">
    <location>
        <begin position="1"/>
        <end position="22"/>
    </location>
</feature>
<dbReference type="AlphaFoldDB" id="A0A0B4CVZ0"/>
<name>A0A0B4CVZ0_9MICO</name>
<protein>
    <submittedName>
        <fullName evidence="3">4-amino-4-deoxy-L-arabinose transferase</fullName>
    </submittedName>
</protein>
<feature type="transmembrane region" description="Helical" evidence="2">
    <location>
        <begin position="34"/>
        <end position="56"/>
    </location>
</feature>
<feature type="transmembrane region" description="Helical" evidence="2">
    <location>
        <begin position="117"/>
        <end position="134"/>
    </location>
</feature>
<organism evidence="3 4">
    <name type="scientific">Microbacterium hominis</name>
    <dbReference type="NCBI Taxonomy" id="162426"/>
    <lineage>
        <taxon>Bacteria</taxon>
        <taxon>Bacillati</taxon>
        <taxon>Actinomycetota</taxon>
        <taxon>Actinomycetes</taxon>
        <taxon>Micrococcales</taxon>
        <taxon>Microbacteriaceae</taxon>
        <taxon>Microbacterium</taxon>
    </lineage>
</organism>
<dbReference type="Pfam" id="PF10823">
    <property type="entry name" value="DUF2568"/>
    <property type="match status" value="1"/>
</dbReference>
<evidence type="ECO:0000313" key="4">
    <source>
        <dbReference type="Proteomes" id="UP000031202"/>
    </source>
</evidence>
<gene>
    <name evidence="3" type="ORF">RM52_05590</name>
</gene>
<feature type="compositionally biased region" description="Low complexity" evidence="1">
    <location>
        <begin position="10"/>
        <end position="22"/>
    </location>
</feature>
<dbReference type="InterPro" id="IPR021214">
    <property type="entry name" value="DUF2568"/>
</dbReference>
<sequence length="140" mass="14888">MSELPHVRPAAPEAPRSADGAAARPAGVRPALDAVDVLAFLCELFAFVTLAVWGFTAWPFPWNIVAGIGAPVIAILLWALFVSPRAVFVVHPFVRALVELLVYASATIVWWTSGNAWIGLAYAVVAVTVGLVSGRRRLAA</sequence>
<keyword evidence="2" id="KW-1133">Transmembrane helix</keyword>
<evidence type="ECO:0000313" key="3">
    <source>
        <dbReference type="EMBL" id="KIC58506.1"/>
    </source>
</evidence>
<accession>A0A0B4CVZ0</accession>
<keyword evidence="2" id="KW-0812">Transmembrane</keyword>
<comment type="caution">
    <text evidence="3">The sequence shown here is derived from an EMBL/GenBank/DDBJ whole genome shotgun (WGS) entry which is preliminary data.</text>
</comment>
<dbReference type="Proteomes" id="UP000031202">
    <property type="component" value="Unassembled WGS sequence"/>
</dbReference>
<proteinExistence type="predicted"/>
<evidence type="ECO:0000256" key="1">
    <source>
        <dbReference type="SAM" id="MobiDB-lite"/>
    </source>
</evidence>
<feature type="transmembrane region" description="Helical" evidence="2">
    <location>
        <begin position="93"/>
        <end position="111"/>
    </location>
</feature>